<accession>A0A0S8GAK9</accession>
<dbReference type="Proteomes" id="UP000051717">
    <property type="component" value="Unassembled WGS sequence"/>
</dbReference>
<dbReference type="Gene3D" id="3.40.30.10">
    <property type="entry name" value="Glutaredoxin"/>
    <property type="match status" value="1"/>
</dbReference>
<evidence type="ECO:0008006" key="4">
    <source>
        <dbReference type="Google" id="ProtNLM"/>
    </source>
</evidence>
<organism evidence="2 3">
    <name type="scientific">candidate division TA06 bacterium SM23_40</name>
    <dbReference type="NCBI Taxonomy" id="1703774"/>
    <lineage>
        <taxon>Bacteria</taxon>
        <taxon>Bacteria division TA06</taxon>
    </lineage>
</organism>
<evidence type="ECO:0000256" key="1">
    <source>
        <dbReference type="ARBA" id="ARBA00023284"/>
    </source>
</evidence>
<dbReference type="AlphaFoldDB" id="A0A0S8GAK9"/>
<dbReference type="EMBL" id="LJUI01000020">
    <property type="protein sequence ID" value="KPK70163.1"/>
    <property type="molecule type" value="Genomic_DNA"/>
</dbReference>
<evidence type="ECO:0000313" key="2">
    <source>
        <dbReference type="EMBL" id="KPK70163.1"/>
    </source>
</evidence>
<name>A0A0S8GAK9_UNCT6</name>
<gene>
    <name evidence="2" type="ORF">AMJ82_03705</name>
</gene>
<reference evidence="2 3" key="1">
    <citation type="journal article" date="2015" name="Microbiome">
        <title>Genomic resolution of linkages in carbon, nitrogen, and sulfur cycling among widespread estuary sediment bacteria.</title>
        <authorList>
            <person name="Baker B.J."/>
            <person name="Lazar C.S."/>
            <person name="Teske A.P."/>
            <person name="Dick G.J."/>
        </authorList>
    </citation>
    <scope>NUCLEOTIDE SEQUENCE [LARGE SCALE GENOMIC DNA]</scope>
    <source>
        <strain evidence="2">SM23_40</strain>
    </source>
</reference>
<evidence type="ECO:0000313" key="3">
    <source>
        <dbReference type="Proteomes" id="UP000051717"/>
    </source>
</evidence>
<sequence>MWLAADVGLWREQMTGAAAGVQRRRRRVLCGAALVPAGPREIGRGAIPAARAVRGEDGAALEEMLGLKAELIEGDDGIFDVAVDGDVVFSKQERGEFISTSEIVELVRVRAQALET</sequence>
<protein>
    <recommendedName>
        <fullName evidence="4">Selenoprotein</fullName>
    </recommendedName>
</protein>
<dbReference type="Pfam" id="PF10262">
    <property type="entry name" value="Rdx"/>
    <property type="match status" value="1"/>
</dbReference>
<proteinExistence type="predicted"/>
<comment type="caution">
    <text evidence="2">The sequence shown here is derived from an EMBL/GenBank/DDBJ whole genome shotgun (WGS) entry which is preliminary data.</text>
</comment>
<keyword evidence="1" id="KW-0676">Redox-active center</keyword>
<dbReference type="InterPro" id="IPR011893">
    <property type="entry name" value="Selenoprotein_Rdx-typ"/>
</dbReference>